<feature type="transmembrane region" description="Helical" evidence="1">
    <location>
        <begin position="97"/>
        <end position="118"/>
    </location>
</feature>
<gene>
    <name evidence="2" type="ORF">RF007C_12750</name>
</gene>
<sequence length="154" mass="16471">MTYLISHLWLLYLLSLVLAGIAYTVIDIHAPHPVYCLEAAVYAAIPDLIAVFGLWCFKKEHMVPAIIIAVLSCVAAGAAVWLFWTDSKIHDHFSVKAAGIAAGILCIIALILCSISFAGNLPQILLTSCCLCGMISVACIFGYLIAFARGMGSP</sequence>
<dbReference type="PATRIC" id="fig|1341157.4.peg.2978"/>
<evidence type="ECO:0000313" key="2">
    <source>
        <dbReference type="EMBL" id="EWM52214.1"/>
    </source>
</evidence>
<comment type="caution">
    <text evidence="2">The sequence shown here is derived from an EMBL/GenBank/DDBJ whole genome shotgun (WGS) entry which is preliminary data.</text>
</comment>
<keyword evidence="1" id="KW-1133">Transmembrane helix</keyword>
<dbReference type="OrthoDB" id="1828383at2"/>
<feature type="transmembrane region" description="Helical" evidence="1">
    <location>
        <begin position="61"/>
        <end position="85"/>
    </location>
</feature>
<accession>W7UKX1</accession>
<feature type="transmembrane region" description="Helical" evidence="1">
    <location>
        <begin position="33"/>
        <end position="55"/>
    </location>
</feature>
<keyword evidence="1" id="KW-0812">Transmembrane</keyword>
<keyword evidence="3" id="KW-1185">Reference proteome</keyword>
<dbReference type="Proteomes" id="UP000019365">
    <property type="component" value="Unassembled WGS sequence"/>
</dbReference>
<feature type="transmembrane region" description="Helical" evidence="1">
    <location>
        <begin position="6"/>
        <end position="26"/>
    </location>
</feature>
<keyword evidence="1" id="KW-0472">Membrane</keyword>
<protein>
    <submittedName>
        <fullName evidence="2">Uncharacterized protein</fullName>
    </submittedName>
</protein>
<evidence type="ECO:0000313" key="3">
    <source>
        <dbReference type="Proteomes" id="UP000019365"/>
    </source>
</evidence>
<dbReference type="RefSeq" id="WP_037301175.1">
    <property type="nucleotide sequence ID" value="NZ_ATAX01000036.1"/>
</dbReference>
<organism evidence="2 3">
    <name type="scientific">Ruminococcus flavefaciens 007c</name>
    <dbReference type="NCBI Taxonomy" id="1341157"/>
    <lineage>
        <taxon>Bacteria</taxon>
        <taxon>Bacillati</taxon>
        <taxon>Bacillota</taxon>
        <taxon>Clostridia</taxon>
        <taxon>Eubacteriales</taxon>
        <taxon>Oscillospiraceae</taxon>
        <taxon>Ruminococcus</taxon>
    </lineage>
</organism>
<feature type="transmembrane region" description="Helical" evidence="1">
    <location>
        <begin position="124"/>
        <end position="148"/>
    </location>
</feature>
<evidence type="ECO:0000256" key="1">
    <source>
        <dbReference type="SAM" id="Phobius"/>
    </source>
</evidence>
<name>W7UKX1_RUMFL</name>
<dbReference type="EMBL" id="ATAX01000036">
    <property type="protein sequence ID" value="EWM52214.1"/>
    <property type="molecule type" value="Genomic_DNA"/>
</dbReference>
<dbReference type="AlphaFoldDB" id="W7UKX1"/>
<proteinExistence type="predicted"/>
<reference evidence="2 3" key="1">
    <citation type="journal article" date="2014" name="PLoS ONE">
        <title>Rumen cellulosomics: divergent fiber-degrading strategies revealed by comparative genome-wide analysis of six ruminococcal strains.</title>
        <authorList>
            <person name="Dassa B."/>
            <person name="Borovok I."/>
            <person name="Ruimy-Israeli V."/>
            <person name="Lamed R."/>
            <person name="Flint H.J."/>
            <person name="Duncan S.H."/>
            <person name="Henrissat B."/>
            <person name="Coutinho P."/>
            <person name="Morrison M."/>
            <person name="Mosoni P."/>
            <person name="Yeoman C.J."/>
            <person name="White B.A."/>
            <person name="Bayer E.A."/>
        </authorList>
    </citation>
    <scope>NUCLEOTIDE SEQUENCE [LARGE SCALE GENOMIC DNA]</scope>
    <source>
        <strain evidence="2 3">007c</strain>
    </source>
</reference>